<dbReference type="AlphaFoldDB" id="A0A1X1R9G1"/>
<comment type="subcellular location">
    <subcellularLocation>
        <location evidence="1">Endomembrane system</location>
        <topology evidence="1">Multi-pass membrane protein</topology>
    </subcellularLocation>
</comment>
<name>A0A1X1R9G1_MYCFA</name>
<dbReference type="Proteomes" id="UP000193484">
    <property type="component" value="Unassembled WGS sequence"/>
</dbReference>
<sequence>MTPPGRQQPALPATRRTDVVVWALWDAGCNGMSAIVGTFVFAVYLTNAVGAGCTGDTSPASWLGRALTVAGLTVAALAPAVGVWVQHPRRRRRVLTLFTAAAVTLTAAMALIRPDCSYLFAGLALLAVATGCSDLASIPYNAMLTQVATPRTAGRISGFGWAAAYSGSVVLLLVIYVGFVAGGGDTRGLLGLPAAEGTNVRMAMLVTAGWFALFALPLLLRAHRIGAPDPDRGTPVGVARAYRQVWTDLAAERRRDRNLVRFLLASALYRDGMVGVFVFGAVLGVNVYGVSAADVLIFGVAACVVAALGAAAGGLIDDRIGAKPVIVTALSCMIVLGLVLLVASGPTAFWVLGLALCLFIGPVQAASRTMLIRMSGAGREGVAFGLYTMTGRAVAFLGPWLFSVFVDVFDTVRAGMGGLIVVLVAGLAVLVTVRAPEHRRAAA</sequence>
<keyword evidence="5" id="KW-0472">Membrane</keyword>
<dbReference type="PANTHER" id="PTHR23519">
    <property type="entry name" value="AUTOPHAGY-RELATED PROTEIN 22"/>
    <property type="match status" value="1"/>
</dbReference>
<dbReference type="GO" id="GO:0012505">
    <property type="term" value="C:endomembrane system"/>
    <property type="evidence" value="ECO:0007669"/>
    <property type="project" value="UniProtKB-SubCell"/>
</dbReference>
<evidence type="ECO:0000256" key="5">
    <source>
        <dbReference type="ARBA" id="ARBA00023136"/>
    </source>
</evidence>
<protein>
    <submittedName>
        <fullName evidence="6">Uncharacterized protein</fullName>
    </submittedName>
</protein>
<accession>A0A1X1R9G1</accession>
<keyword evidence="2" id="KW-0813">Transport</keyword>
<dbReference type="InterPro" id="IPR036259">
    <property type="entry name" value="MFS_trans_sf"/>
</dbReference>
<dbReference type="InterPro" id="IPR024671">
    <property type="entry name" value="Atg22-like"/>
</dbReference>
<dbReference type="SUPFAM" id="SSF103473">
    <property type="entry name" value="MFS general substrate transporter"/>
    <property type="match status" value="1"/>
</dbReference>
<dbReference type="InterPro" id="IPR050495">
    <property type="entry name" value="ATG22/LtaA_families"/>
</dbReference>
<dbReference type="EMBL" id="LQOJ01000043">
    <property type="protein sequence ID" value="ORV01760.1"/>
    <property type="molecule type" value="Genomic_DNA"/>
</dbReference>
<dbReference type="Pfam" id="PF11700">
    <property type="entry name" value="ATG22"/>
    <property type="match status" value="1"/>
</dbReference>
<dbReference type="OrthoDB" id="9768783at2"/>
<dbReference type="Gene3D" id="1.20.1250.20">
    <property type="entry name" value="MFS general substrate transporter like domains"/>
    <property type="match status" value="1"/>
</dbReference>
<evidence type="ECO:0000256" key="3">
    <source>
        <dbReference type="ARBA" id="ARBA00022692"/>
    </source>
</evidence>
<organism evidence="6 7">
    <name type="scientific">Mycolicibacterium fallax</name>
    <name type="common">Mycobacterium fallax</name>
    <dbReference type="NCBI Taxonomy" id="1793"/>
    <lineage>
        <taxon>Bacteria</taxon>
        <taxon>Bacillati</taxon>
        <taxon>Actinomycetota</taxon>
        <taxon>Actinomycetes</taxon>
        <taxon>Mycobacteriales</taxon>
        <taxon>Mycobacteriaceae</taxon>
        <taxon>Mycolicibacterium</taxon>
    </lineage>
</organism>
<evidence type="ECO:0000256" key="4">
    <source>
        <dbReference type="ARBA" id="ARBA00022989"/>
    </source>
</evidence>
<proteinExistence type="predicted"/>
<evidence type="ECO:0000313" key="6">
    <source>
        <dbReference type="EMBL" id="ORV01760.1"/>
    </source>
</evidence>
<dbReference type="RefSeq" id="WP_085097100.1">
    <property type="nucleotide sequence ID" value="NZ_AP022603.1"/>
</dbReference>
<comment type="caution">
    <text evidence="6">The sequence shown here is derived from an EMBL/GenBank/DDBJ whole genome shotgun (WGS) entry which is preliminary data.</text>
</comment>
<dbReference type="PANTHER" id="PTHR23519:SF1">
    <property type="entry name" value="AUTOPHAGY-RELATED PROTEIN 22"/>
    <property type="match status" value="1"/>
</dbReference>
<gene>
    <name evidence="6" type="ORF">AWC04_13315</name>
</gene>
<keyword evidence="7" id="KW-1185">Reference proteome</keyword>
<reference evidence="6 7" key="1">
    <citation type="submission" date="2016-01" db="EMBL/GenBank/DDBJ databases">
        <title>The new phylogeny of the genus Mycobacterium.</title>
        <authorList>
            <person name="Tarcisio F."/>
            <person name="Conor M."/>
            <person name="Antonella G."/>
            <person name="Elisabetta G."/>
            <person name="Giulia F.S."/>
            <person name="Sara T."/>
            <person name="Anna F."/>
            <person name="Clotilde B."/>
            <person name="Roberto B."/>
            <person name="Veronica D.S."/>
            <person name="Fabio R."/>
            <person name="Monica P."/>
            <person name="Olivier J."/>
            <person name="Enrico T."/>
            <person name="Nicola S."/>
        </authorList>
    </citation>
    <scope>NUCLEOTIDE SEQUENCE [LARGE SCALE GENOMIC DNA]</scope>
    <source>
        <strain evidence="6 7">DSM 44179</strain>
    </source>
</reference>
<keyword evidence="3" id="KW-0812">Transmembrane</keyword>
<evidence type="ECO:0000256" key="2">
    <source>
        <dbReference type="ARBA" id="ARBA00022448"/>
    </source>
</evidence>
<keyword evidence="4" id="KW-1133">Transmembrane helix</keyword>
<evidence type="ECO:0000313" key="7">
    <source>
        <dbReference type="Proteomes" id="UP000193484"/>
    </source>
</evidence>
<evidence type="ECO:0000256" key="1">
    <source>
        <dbReference type="ARBA" id="ARBA00004127"/>
    </source>
</evidence>